<keyword evidence="2" id="KW-1185">Reference proteome</keyword>
<dbReference type="PANTHER" id="PTHR46082">
    <property type="entry name" value="ATP/GTP-BINDING PROTEIN-RELATED"/>
    <property type="match status" value="1"/>
</dbReference>
<organism evidence="1 2">
    <name type="scientific">Cladorrhinum samala</name>
    <dbReference type="NCBI Taxonomy" id="585594"/>
    <lineage>
        <taxon>Eukaryota</taxon>
        <taxon>Fungi</taxon>
        <taxon>Dikarya</taxon>
        <taxon>Ascomycota</taxon>
        <taxon>Pezizomycotina</taxon>
        <taxon>Sordariomycetes</taxon>
        <taxon>Sordariomycetidae</taxon>
        <taxon>Sordariales</taxon>
        <taxon>Podosporaceae</taxon>
        <taxon>Cladorrhinum</taxon>
    </lineage>
</organism>
<dbReference type="Gene3D" id="3.40.50.1580">
    <property type="entry name" value="Nucleoside phosphorylase domain"/>
    <property type="match status" value="1"/>
</dbReference>
<dbReference type="SUPFAM" id="SSF53167">
    <property type="entry name" value="Purine and uridine phosphorylases"/>
    <property type="match status" value="1"/>
</dbReference>
<evidence type="ECO:0000313" key="1">
    <source>
        <dbReference type="EMBL" id="KAK4457969.1"/>
    </source>
</evidence>
<dbReference type="PANTHER" id="PTHR46082:SF6">
    <property type="entry name" value="AAA+ ATPASE DOMAIN-CONTAINING PROTEIN-RELATED"/>
    <property type="match status" value="1"/>
</dbReference>
<accession>A0AAV9HAA0</accession>
<dbReference type="AlphaFoldDB" id="A0AAV9HAA0"/>
<name>A0AAV9HAA0_9PEZI</name>
<comment type="caution">
    <text evidence="1">The sequence shown here is derived from an EMBL/GenBank/DDBJ whole genome shotgun (WGS) entry which is preliminary data.</text>
</comment>
<dbReference type="InterPro" id="IPR053137">
    <property type="entry name" value="NLR-like"/>
</dbReference>
<dbReference type="GO" id="GO:0003824">
    <property type="term" value="F:catalytic activity"/>
    <property type="evidence" value="ECO:0007669"/>
    <property type="project" value="InterPro"/>
</dbReference>
<protein>
    <submittedName>
        <fullName evidence="1">Nucleoside phosphorylase domain-containing protein</fullName>
    </submittedName>
</protein>
<sequence length="297" mass="32731">MGQVRAAGAAAALRVSYPRVEFAIVTGVCGGVPLPSPGREILLGDVVISKKIVQYDFGRLYSDKFEVRDAVDHSLVGAPTILGSLLAKLQADHNLNLMKESTGEFLKKIQEKNRLSRYRYPGAGNDRLFPANYQHRHRAGNFSSDELDCDCRNHKTAGDPVCPESRELPCGKAQCELSALEIRKRLEVKKSYESCHQNEKAQAPAIFVGTIGSGNNVIRSGVDRDEIARRHSGILAFEMESFGVWNSIPCIMVKGVCDYADSHKNKDWQHFAAATAAAATKALLQRHTKRDASPRPR</sequence>
<proteinExistence type="predicted"/>
<gene>
    <name evidence="1" type="ORF">QBC42DRAFT_316482</name>
</gene>
<dbReference type="InterPro" id="IPR035994">
    <property type="entry name" value="Nucleoside_phosphorylase_sf"/>
</dbReference>
<dbReference type="Proteomes" id="UP001321749">
    <property type="component" value="Unassembled WGS sequence"/>
</dbReference>
<dbReference type="EMBL" id="MU865088">
    <property type="protein sequence ID" value="KAK4457969.1"/>
    <property type="molecule type" value="Genomic_DNA"/>
</dbReference>
<evidence type="ECO:0000313" key="2">
    <source>
        <dbReference type="Proteomes" id="UP001321749"/>
    </source>
</evidence>
<dbReference type="GO" id="GO:0009116">
    <property type="term" value="P:nucleoside metabolic process"/>
    <property type="evidence" value="ECO:0007669"/>
    <property type="project" value="InterPro"/>
</dbReference>
<reference evidence="1" key="1">
    <citation type="journal article" date="2023" name="Mol. Phylogenet. Evol.">
        <title>Genome-scale phylogeny and comparative genomics of the fungal order Sordariales.</title>
        <authorList>
            <person name="Hensen N."/>
            <person name="Bonometti L."/>
            <person name="Westerberg I."/>
            <person name="Brannstrom I.O."/>
            <person name="Guillou S."/>
            <person name="Cros-Aarteil S."/>
            <person name="Calhoun S."/>
            <person name="Haridas S."/>
            <person name="Kuo A."/>
            <person name="Mondo S."/>
            <person name="Pangilinan J."/>
            <person name="Riley R."/>
            <person name="LaButti K."/>
            <person name="Andreopoulos B."/>
            <person name="Lipzen A."/>
            <person name="Chen C."/>
            <person name="Yan M."/>
            <person name="Daum C."/>
            <person name="Ng V."/>
            <person name="Clum A."/>
            <person name="Steindorff A."/>
            <person name="Ohm R.A."/>
            <person name="Martin F."/>
            <person name="Silar P."/>
            <person name="Natvig D.O."/>
            <person name="Lalanne C."/>
            <person name="Gautier V."/>
            <person name="Ament-Velasquez S.L."/>
            <person name="Kruys A."/>
            <person name="Hutchinson M.I."/>
            <person name="Powell A.J."/>
            <person name="Barry K."/>
            <person name="Miller A.N."/>
            <person name="Grigoriev I.V."/>
            <person name="Debuchy R."/>
            <person name="Gladieux P."/>
            <person name="Hiltunen Thoren M."/>
            <person name="Johannesson H."/>
        </authorList>
    </citation>
    <scope>NUCLEOTIDE SEQUENCE</scope>
    <source>
        <strain evidence="1">PSN324</strain>
    </source>
</reference>
<reference evidence="1" key="2">
    <citation type="submission" date="2023-06" db="EMBL/GenBank/DDBJ databases">
        <authorList>
            <consortium name="Lawrence Berkeley National Laboratory"/>
            <person name="Mondo S.J."/>
            <person name="Hensen N."/>
            <person name="Bonometti L."/>
            <person name="Westerberg I."/>
            <person name="Brannstrom I.O."/>
            <person name="Guillou S."/>
            <person name="Cros-Aarteil S."/>
            <person name="Calhoun S."/>
            <person name="Haridas S."/>
            <person name="Kuo A."/>
            <person name="Pangilinan J."/>
            <person name="Riley R."/>
            <person name="Labutti K."/>
            <person name="Andreopoulos B."/>
            <person name="Lipzen A."/>
            <person name="Chen C."/>
            <person name="Yanf M."/>
            <person name="Daum C."/>
            <person name="Ng V."/>
            <person name="Clum A."/>
            <person name="Steindorff A."/>
            <person name="Ohm R."/>
            <person name="Martin F."/>
            <person name="Silar P."/>
            <person name="Natvig D."/>
            <person name="Lalanne C."/>
            <person name="Gautier V."/>
            <person name="Ament-Velasquez S.L."/>
            <person name="Kruys A."/>
            <person name="Hutchinson M.I."/>
            <person name="Powell A.J."/>
            <person name="Barry K."/>
            <person name="Miller A.N."/>
            <person name="Grigoriev I.V."/>
            <person name="Debuchy R."/>
            <person name="Gladieux P."/>
            <person name="Thoren M.H."/>
            <person name="Johannesson H."/>
        </authorList>
    </citation>
    <scope>NUCLEOTIDE SEQUENCE</scope>
    <source>
        <strain evidence="1">PSN324</strain>
    </source>
</reference>